<keyword evidence="2" id="KW-1185">Reference proteome</keyword>
<comment type="caution">
    <text evidence="1">The sequence shown here is derived from an EMBL/GenBank/DDBJ whole genome shotgun (WGS) entry which is preliminary data.</text>
</comment>
<gene>
    <name evidence="1" type="ORF">DPMN_116273</name>
</gene>
<dbReference type="Proteomes" id="UP000828390">
    <property type="component" value="Unassembled WGS sequence"/>
</dbReference>
<organism evidence="1 2">
    <name type="scientific">Dreissena polymorpha</name>
    <name type="common">Zebra mussel</name>
    <name type="synonym">Mytilus polymorpha</name>
    <dbReference type="NCBI Taxonomy" id="45954"/>
    <lineage>
        <taxon>Eukaryota</taxon>
        <taxon>Metazoa</taxon>
        <taxon>Spiralia</taxon>
        <taxon>Lophotrochozoa</taxon>
        <taxon>Mollusca</taxon>
        <taxon>Bivalvia</taxon>
        <taxon>Autobranchia</taxon>
        <taxon>Heteroconchia</taxon>
        <taxon>Euheterodonta</taxon>
        <taxon>Imparidentia</taxon>
        <taxon>Neoheterodontei</taxon>
        <taxon>Myida</taxon>
        <taxon>Dreissenoidea</taxon>
        <taxon>Dreissenidae</taxon>
        <taxon>Dreissena</taxon>
    </lineage>
</organism>
<proteinExistence type="predicted"/>
<accession>A0A9D4KNJ9</accession>
<dbReference type="AlphaFoldDB" id="A0A9D4KNJ9"/>
<evidence type="ECO:0000313" key="1">
    <source>
        <dbReference type="EMBL" id="KAH3842769.1"/>
    </source>
</evidence>
<evidence type="ECO:0000313" key="2">
    <source>
        <dbReference type="Proteomes" id="UP000828390"/>
    </source>
</evidence>
<protein>
    <submittedName>
        <fullName evidence="1">Uncharacterized protein</fullName>
    </submittedName>
</protein>
<name>A0A9D4KNJ9_DREPO</name>
<reference evidence="1" key="1">
    <citation type="journal article" date="2019" name="bioRxiv">
        <title>The Genome of the Zebra Mussel, Dreissena polymorpha: A Resource for Invasive Species Research.</title>
        <authorList>
            <person name="McCartney M.A."/>
            <person name="Auch B."/>
            <person name="Kono T."/>
            <person name="Mallez S."/>
            <person name="Zhang Y."/>
            <person name="Obille A."/>
            <person name="Becker A."/>
            <person name="Abrahante J.E."/>
            <person name="Garbe J."/>
            <person name="Badalamenti J.P."/>
            <person name="Herman A."/>
            <person name="Mangelson H."/>
            <person name="Liachko I."/>
            <person name="Sullivan S."/>
            <person name="Sone E.D."/>
            <person name="Koren S."/>
            <person name="Silverstein K.A.T."/>
            <person name="Beckman K.B."/>
            <person name="Gohl D.M."/>
        </authorList>
    </citation>
    <scope>NUCLEOTIDE SEQUENCE</scope>
    <source>
        <strain evidence="1">Duluth1</strain>
        <tissue evidence="1">Whole animal</tissue>
    </source>
</reference>
<reference evidence="1" key="2">
    <citation type="submission" date="2020-11" db="EMBL/GenBank/DDBJ databases">
        <authorList>
            <person name="McCartney M.A."/>
            <person name="Auch B."/>
            <person name="Kono T."/>
            <person name="Mallez S."/>
            <person name="Becker A."/>
            <person name="Gohl D.M."/>
            <person name="Silverstein K.A.T."/>
            <person name="Koren S."/>
            <person name="Bechman K.B."/>
            <person name="Herman A."/>
            <person name="Abrahante J.E."/>
            <person name="Garbe J."/>
        </authorList>
    </citation>
    <scope>NUCLEOTIDE SEQUENCE</scope>
    <source>
        <strain evidence="1">Duluth1</strain>
        <tissue evidence="1">Whole animal</tissue>
    </source>
</reference>
<sequence length="57" mass="6330">MINPLLGQDRSRVLSMMGACGTREDKYLNVWSGQISLTMACTQRFCKSPAIVIPVLK</sequence>
<dbReference type="EMBL" id="JAIWYP010000004">
    <property type="protein sequence ID" value="KAH3842769.1"/>
    <property type="molecule type" value="Genomic_DNA"/>
</dbReference>